<evidence type="ECO:0000256" key="6">
    <source>
        <dbReference type="ARBA" id="ARBA00023136"/>
    </source>
</evidence>
<dbReference type="Proteomes" id="UP000002484">
    <property type="component" value="Chromosome"/>
</dbReference>
<evidence type="ECO:0000256" key="1">
    <source>
        <dbReference type="ARBA" id="ARBA00004651"/>
    </source>
</evidence>
<dbReference type="GO" id="GO:0055085">
    <property type="term" value="P:transmembrane transport"/>
    <property type="evidence" value="ECO:0007669"/>
    <property type="project" value="InterPro"/>
</dbReference>
<dbReference type="SUPFAM" id="SSF161098">
    <property type="entry name" value="MetI-like"/>
    <property type="match status" value="1"/>
</dbReference>
<dbReference type="InParanoid" id="E3IUS1"/>
<feature type="transmembrane region" description="Helical" evidence="7">
    <location>
        <begin position="211"/>
        <end position="235"/>
    </location>
</feature>
<evidence type="ECO:0000256" key="8">
    <source>
        <dbReference type="SAM" id="MobiDB-lite"/>
    </source>
</evidence>
<protein>
    <submittedName>
        <fullName evidence="10">Binding-protein-dependent transport systems inner membrane component</fullName>
    </submittedName>
</protein>
<evidence type="ECO:0000313" key="10">
    <source>
        <dbReference type="EMBL" id="ADP84887.1"/>
    </source>
</evidence>
<feature type="domain" description="ABC transmembrane type-1" evidence="9">
    <location>
        <begin position="102"/>
        <end position="291"/>
    </location>
</feature>
<feature type="transmembrane region" description="Helical" evidence="7">
    <location>
        <begin position="106"/>
        <end position="128"/>
    </location>
</feature>
<dbReference type="OrthoDB" id="2063054at2"/>
<dbReference type="InterPro" id="IPR000515">
    <property type="entry name" value="MetI-like"/>
</dbReference>
<dbReference type="PANTHER" id="PTHR43744">
    <property type="entry name" value="ABC TRANSPORTER PERMEASE PROTEIN MG189-RELATED-RELATED"/>
    <property type="match status" value="1"/>
</dbReference>
<feature type="transmembrane region" description="Helical" evidence="7">
    <location>
        <begin position="44"/>
        <end position="62"/>
    </location>
</feature>
<dbReference type="EMBL" id="CP002299">
    <property type="protein sequence ID" value="ADP84887.1"/>
    <property type="molecule type" value="Genomic_DNA"/>
</dbReference>
<evidence type="ECO:0000256" key="4">
    <source>
        <dbReference type="ARBA" id="ARBA00022692"/>
    </source>
</evidence>
<gene>
    <name evidence="10" type="ordered locus">FraEuI1c_6919</name>
</gene>
<keyword evidence="5 7" id="KW-1133">Transmembrane helix</keyword>
<dbReference type="RefSeq" id="WP_013427998.1">
    <property type="nucleotide sequence ID" value="NC_014666.1"/>
</dbReference>
<comment type="subcellular location">
    <subcellularLocation>
        <location evidence="1 7">Cell membrane</location>
        <topology evidence="1 7">Multi-pass membrane protein</topology>
    </subcellularLocation>
</comment>
<keyword evidence="2 7" id="KW-0813">Transport</keyword>
<proteinExistence type="inferred from homology"/>
<dbReference type="CDD" id="cd06261">
    <property type="entry name" value="TM_PBP2"/>
    <property type="match status" value="1"/>
</dbReference>
<keyword evidence="4 7" id="KW-0812">Transmembrane</keyword>
<dbReference type="PROSITE" id="PS50928">
    <property type="entry name" value="ABC_TM1"/>
    <property type="match status" value="1"/>
</dbReference>
<keyword evidence="6 7" id="KW-0472">Membrane</keyword>
<dbReference type="STRING" id="298654.FraEuI1c_6919"/>
<keyword evidence="11" id="KW-1185">Reference proteome</keyword>
<dbReference type="KEGG" id="fri:FraEuI1c_6919"/>
<keyword evidence="3" id="KW-1003">Cell membrane</keyword>
<evidence type="ECO:0000259" key="9">
    <source>
        <dbReference type="PROSITE" id="PS50928"/>
    </source>
</evidence>
<dbReference type="Gene3D" id="1.10.3720.10">
    <property type="entry name" value="MetI-like"/>
    <property type="match status" value="1"/>
</dbReference>
<dbReference type="HOGENOM" id="CLU_016047_1_1_11"/>
<feature type="region of interest" description="Disordered" evidence="8">
    <location>
        <begin position="1"/>
        <end position="30"/>
    </location>
</feature>
<accession>E3IUS1</accession>
<evidence type="ECO:0000256" key="5">
    <source>
        <dbReference type="ARBA" id="ARBA00022989"/>
    </source>
</evidence>
<dbReference type="Pfam" id="PF00528">
    <property type="entry name" value="BPD_transp_1"/>
    <property type="match status" value="1"/>
</dbReference>
<evidence type="ECO:0000256" key="3">
    <source>
        <dbReference type="ARBA" id="ARBA00022475"/>
    </source>
</evidence>
<evidence type="ECO:0000313" key="11">
    <source>
        <dbReference type="Proteomes" id="UP000002484"/>
    </source>
</evidence>
<feature type="transmembrane region" description="Helical" evidence="7">
    <location>
        <begin position="137"/>
        <end position="159"/>
    </location>
</feature>
<organism evidence="10 11">
    <name type="scientific">Pseudofrankia inefficax (strain DSM 45817 / CECT 9037 / DDB 130130 / EuI1c)</name>
    <name type="common">Frankia inefficax</name>
    <dbReference type="NCBI Taxonomy" id="298654"/>
    <lineage>
        <taxon>Bacteria</taxon>
        <taxon>Bacillati</taxon>
        <taxon>Actinomycetota</taxon>
        <taxon>Actinomycetes</taxon>
        <taxon>Frankiales</taxon>
        <taxon>Frankiaceae</taxon>
        <taxon>Pseudofrankia</taxon>
    </lineage>
</organism>
<feature type="transmembrane region" description="Helical" evidence="7">
    <location>
        <begin position="272"/>
        <end position="291"/>
    </location>
</feature>
<dbReference type="PANTHER" id="PTHR43744:SF12">
    <property type="entry name" value="ABC TRANSPORTER PERMEASE PROTEIN MG189-RELATED"/>
    <property type="match status" value="1"/>
</dbReference>
<dbReference type="AlphaFoldDB" id="E3IUS1"/>
<dbReference type="GO" id="GO:0005886">
    <property type="term" value="C:plasma membrane"/>
    <property type="evidence" value="ECO:0007669"/>
    <property type="project" value="UniProtKB-SubCell"/>
</dbReference>
<reference evidence="10 11" key="1">
    <citation type="submission" date="2010-10" db="EMBL/GenBank/DDBJ databases">
        <title>Complete sequence of Frankia sp. EuI1c.</title>
        <authorList>
            <consortium name="US DOE Joint Genome Institute"/>
            <person name="Lucas S."/>
            <person name="Copeland A."/>
            <person name="Lapidus A."/>
            <person name="Cheng J.-F."/>
            <person name="Bruce D."/>
            <person name="Goodwin L."/>
            <person name="Pitluck S."/>
            <person name="Chertkov O."/>
            <person name="Detter J.C."/>
            <person name="Han C."/>
            <person name="Tapia R."/>
            <person name="Land M."/>
            <person name="Hauser L."/>
            <person name="Jeffries C."/>
            <person name="Kyrpides N."/>
            <person name="Ivanova N."/>
            <person name="Mikhailova N."/>
            <person name="Beauchemin N."/>
            <person name="Sen A."/>
            <person name="Sur S.A."/>
            <person name="Gtari M."/>
            <person name="Wall L."/>
            <person name="Tisa L."/>
            <person name="Woyke T."/>
        </authorList>
    </citation>
    <scope>NUCLEOTIDE SEQUENCE [LARGE SCALE GENOMIC DNA]</scope>
    <source>
        <strain evidence="11">DSM 45817 / CECT 9037 / EuI1c</strain>
    </source>
</reference>
<evidence type="ECO:0000256" key="7">
    <source>
        <dbReference type="RuleBase" id="RU363032"/>
    </source>
</evidence>
<sequence>MSVATQEPVGASVPPTGPPGPAARGARRRRDIDPSARRPGLLRYPFLIVILLISIFPVYWTFLVPSRTNADVAKVPPPLTPGPHFFENLRRVFDTVGFGKALTNSLLVASSITLCTLLFCSLAGFAFAKLRFRGRNALLLIVIGTMMVPVQLGVIPLYIEMHKFGWTNHLISVIVPTAVTAFGVVFMRQYTEQAIPDELLEAGRMDGCSTLGLYWHVVLPGLRPAMAVLGLLTFMQAWNDFMWPLIALSPQNPTVQVALSSLSAGYYRDNTLVLAGTAIGTLPVIVVFIVFGRQIISGIMEGAVKG</sequence>
<name>E3IUS1_PSEI1</name>
<comment type="similarity">
    <text evidence="7">Belongs to the binding-protein-dependent transport system permease family.</text>
</comment>
<evidence type="ECO:0000256" key="2">
    <source>
        <dbReference type="ARBA" id="ARBA00022448"/>
    </source>
</evidence>
<dbReference type="eggNOG" id="COG0395">
    <property type="taxonomic scope" value="Bacteria"/>
</dbReference>
<dbReference type="InterPro" id="IPR035906">
    <property type="entry name" value="MetI-like_sf"/>
</dbReference>
<feature type="transmembrane region" description="Helical" evidence="7">
    <location>
        <begin position="171"/>
        <end position="190"/>
    </location>
</feature>